<dbReference type="Gene3D" id="3.40.91.30">
    <property type="match status" value="1"/>
</dbReference>
<dbReference type="RefSeq" id="WP_106076381.1">
    <property type="nucleotide sequence ID" value="NZ_MTBD01000016.1"/>
</dbReference>
<keyword evidence="1" id="KW-0540">Nuclease</keyword>
<dbReference type="GO" id="GO:0008833">
    <property type="term" value="F:deoxyribonuclease IV (phage-T4-induced) activity"/>
    <property type="evidence" value="ECO:0007669"/>
    <property type="project" value="InterPro"/>
</dbReference>
<name>A0A2S9X6A0_9NEIS</name>
<dbReference type="InterPro" id="IPR011335">
    <property type="entry name" value="Restrct_endonuc-II-like"/>
</dbReference>
<dbReference type="GO" id="GO:0016032">
    <property type="term" value="P:viral process"/>
    <property type="evidence" value="ECO:0007669"/>
    <property type="project" value="InterPro"/>
</dbReference>
<organism evidence="1 2">
    <name type="scientific">Chromobacterium amazonense</name>
    <dbReference type="NCBI Taxonomy" id="1382803"/>
    <lineage>
        <taxon>Bacteria</taxon>
        <taxon>Pseudomonadati</taxon>
        <taxon>Pseudomonadota</taxon>
        <taxon>Betaproteobacteria</taxon>
        <taxon>Neisseriales</taxon>
        <taxon>Chromobacteriaceae</taxon>
        <taxon>Chromobacterium</taxon>
    </lineage>
</organism>
<keyword evidence="1" id="KW-0255">Endonuclease</keyword>
<dbReference type="GO" id="GO:0015074">
    <property type="term" value="P:DNA integration"/>
    <property type="evidence" value="ECO:0007669"/>
    <property type="project" value="InterPro"/>
</dbReference>
<proteinExistence type="predicted"/>
<keyword evidence="1" id="KW-0378">Hydrolase</keyword>
<reference evidence="1 2" key="1">
    <citation type="submission" date="2017-01" db="EMBL/GenBank/DDBJ databases">
        <title>New insights into the genetic diversity of Chromobacterium isolated from tropical freshwater lake.</title>
        <authorList>
            <person name="Santos A.B."/>
            <person name="Nascimento A.M."/>
            <person name="Da Silva P.C."/>
        </authorList>
    </citation>
    <scope>NUCLEOTIDE SEQUENCE [LARGE SCALE GENOMIC DNA]</scope>
    <source>
        <strain evidence="1 2">56AF</strain>
    </source>
</reference>
<dbReference type="SUPFAM" id="SSF52980">
    <property type="entry name" value="Restriction endonuclease-like"/>
    <property type="match status" value="1"/>
</dbReference>
<evidence type="ECO:0000313" key="1">
    <source>
        <dbReference type="EMBL" id="PRP71262.1"/>
    </source>
</evidence>
<dbReference type="InterPro" id="IPR008029">
    <property type="entry name" value="Phage_T7_Gp3_endoDNaseI"/>
</dbReference>
<evidence type="ECO:0000313" key="2">
    <source>
        <dbReference type="Proteomes" id="UP000239469"/>
    </source>
</evidence>
<dbReference type="EMBL" id="MTBD01000016">
    <property type="protein sequence ID" value="PRP71262.1"/>
    <property type="molecule type" value="Genomic_DNA"/>
</dbReference>
<dbReference type="AlphaFoldDB" id="A0A2S9X6A0"/>
<dbReference type="OrthoDB" id="1634609at2"/>
<dbReference type="Proteomes" id="UP000239469">
    <property type="component" value="Unassembled WGS sequence"/>
</dbReference>
<protein>
    <submittedName>
        <fullName evidence="1">Endonuclease I</fullName>
    </submittedName>
</protein>
<comment type="caution">
    <text evidence="1">The sequence shown here is derived from an EMBL/GenBank/DDBJ whole genome shotgun (WGS) entry which is preliminary data.</text>
</comment>
<sequence>MPAKTIATTKKGHWSRHKTEAYRSGLEEDIAASLASKGIEAEYESYFIPYVIPASDHKYTPDFLLPNGIIIESKGLFEAEDRKKHVLIKKQYPDLDIRFVFSNPNSKLYKGSPTTYAKWCEKEGFLYSKKSIPIEWLMEPKKPIHPALKEKKNNKK</sequence>
<dbReference type="CDD" id="cd22324">
    <property type="entry name" value="Endonuclease_I"/>
    <property type="match status" value="1"/>
</dbReference>
<dbReference type="Pfam" id="PF05367">
    <property type="entry name" value="Phage_endo_I"/>
    <property type="match status" value="1"/>
</dbReference>
<gene>
    <name evidence="1" type="ORF">BUE93_07795</name>
</gene>
<accession>A0A2S9X6A0</accession>